<reference evidence="4 5" key="2">
    <citation type="submission" date="2020-03" db="EMBL/GenBank/DDBJ databases">
        <authorList>
            <person name="Ichikawa N."/>
            <person name="Kimura A."/>
            <person name="Kitahashi Y."/>
            <person name="Uohara A."/>
        </authorList>
    </citation>
    <scope>NUCLEOTIDE SEQUENCE [LARGE SCALE GENOMIC DNA]</scope>
    <source>
        <strain evidence="4 5">NBRC 105367</strain>
    </source>
</reference>
<dbReference type="GO" id="GO:0071770">
    <property type="term" value="P:DIM/DIP cell wall layer assembly"/>
    <property type="evidence" value="ECO:0007669"/>
    <property type="project" value="TreeGrafter"/>
</dbReference>
<protein>
    <recommendedName>
        <fullName evidence="3">Ketosynthase family 3 (KS3) domain-containing protein</fullName>
    </recommendedName>
</protein>
<sequence length="293" mass="31190">MTGAQADYRARLTRALDTISELRARLAEQNAASQPVAIVGIGCRFPGGAQSPEAFWRLLREGTDAISRFPAARGDAEAVYDPDPDAPGKAYCVEGGFVDGVDTFDAGLFGIPPTEAVAMDPQQRLALEVSWEALERAGIPPDSLEGSATGVFLGVSTTEYVRLRQQLTDPADVDPYQLMGEPAFLAGRLAYHYGLRGPAHVVDTACSSSLMATHLAVQSLRRGECDLALAGGVNLMLTPYGFVLVSKARALAPTAAARRSTRRPTATRVGRAAASWCSSASRTPLPTATRWWP</sequence>
<keyword evidence="2" id="KW-0597">Phosphoprotein</keyword>
<dbReference type="InterPro" id="IPR020841">
    <property type="entry name" value="PKS_Beta-ketoAc_synthase_dom"/>
</dbReference>
<dbReference type="GO" id="GO:0006633">
    <property type="term" value="P:fatty acid biosynthetic process"/>
    <property type="evidence" value="ECO:0007669"/>
    <property type="project" value="TreeGrafter"/>
</dbReference>
<evidence type="ECO:0000313" key="5">
    <source>
        <dbReference type="Proteomes" id="UP000503011"/>
    </source>
</evidence>
<organism evidence="4 5">
    <name type="scientific">Phytohabitans suffuscus</name>
    <dbReference type="NCBI Taxonomy" id="624315"/>
    <lineage>
        <taxon>Bacteria</taxon>
        <taxon>Bacillati</taxon>
        <taxon>Actinomycetota</taxon>
        <taxon>Actinomycetes</taxon>
        <taxon>Micromonosporales</taxon>
        <taxon>Micromonosporaceae</taxon>
    </lineage>
</organism>
<dbReference type="EMBL" id="AP022871">
    <property type="protein sequence ID" value="BCB83200.1"/>
    <property type="molecule type" value="Genomic_DNA"/>
</dbReference>
<dbReference type="GO" id="GO:0005737">
    <property type="term" value="C:cytoplasm"/>
    <property type="evidence" value="ECO:0007669"/>
    <property type="project" value="TreeGrafter"/>
</dbReference>
<keyword evidence="1" id="KW-0596">Phosphopantetheine</keyword>
<dbReference type="PANTHER" id="PTHR43775:SF37">
    <property type="entry name" value="SI:DKEY-61P9.11"/>
    <property type="match status" value="1"/>
</dbReference>
<dbReference type="CDD" id="cd00833">
    <property type="entry name" value="PKS"/>
    <property type="match status" value="1"/>
</dbReference>
<dbReference type="InterPro" id="IPR050091">
    <property type="entry name" value="PKS_NRPS_Biosynth_Enz"/>
</dbReference>
<accession>A0A6F8YAX3</accession>
<dbReference type="SUPFAM" id="SSF53901">
    <property type="entry name" value="Thiolase-like"/>
    <property type="match status" value="1"/>
</dbReference>
<reference evidence="4 5" key="1">
    <citation type="submission" date="2020-03" db="EMBL/GenBank/DDBJ databases">
        <title>Whole genome shotgun sequence of Phytohabitans suffuscus NBRC 105367.</title>
        <authorList>
            <person name="Komaki H."/>
            <person name="Tamura T."/>
        </authorList>
    </citation>
    <scope>NUCLEOTIDE SEQUENCE [LARGE SCALE GENOMIC DNA]</scope>
    <source>
        <strain evidence="4 5">NBRC 105367</strain>
    </source>
</reference>
<dbReference type="GO" id="GO:0005886">
    <property type="term" value="C:plasma membrane"/>
    <property type="evidence" value="ECO:0007669"/>
    <property type="project" value="TreeGrafter"/>
</dbReference>
<name>A0A6F8YAX3_9ACTN</name>
<dbReference type="Gene3D" id="3.40.47.10">
    <property type="match status" value="1"/>
</dbReference>
<dbReference type="Pfam" id="PF00109">
    <property type="entry name" value="ketoacyl-synt"/>
    <property type="match status" value="1"/>
</dbReference>
<evidence type="ECO:0000256" key="1">
    <source>
        <dbReference type="ARBA" id="ARBA00022450"/>
    </source>
</evidence>
<dbReference type="KEGG" id="psuu:Psuf_005130"/>
<evidence type="ECO:0000256" key="2">
    <source>
        <dbReference type="ARBA" id="ARBA00022553"/>
    </source>
</evidence>
<dbReference type="PROSITE" id="PS52004">
    <property type="entry name" value="KS3_2"/>
    <property type="match status" value="1"/>
</dbReference>
<proteinExistence type="predicted"/>
<keyword evidence="5" id="KW-1185">Reference proteome</keyword>
<dbReference type="SMART" id="SM00825">
    <property type="entry name" value="PKS_KS"/>
    <property type="match status" value="1"/>
</dbReference>
<gene>
    <name evidence="4" type="ORF">Psuf_005130</name>
</gene>
<dbReference type="InterPro" id="IPR016039">
    <property type="entry name" value="Thiolase-like"/>
</dbReference>
<dbReference type="InterPro" id="IPR014030">
    <property type="entry name" value="Ketoacyl_synth_N"/>
</dbReference>
<dbReference type="Proteomes" id="UP000503011">
    <property type="component" value="Chromosome"/>
</dbReference>
<dbReference type="GO" id="GO:0004312">
    <property type="term" value="F:fatty acid synthase activity"/>
    <property type="evidence" value="ECO:0007669"/>
    <property type="project" value="TreeGrafter"/>
</dbReference>
<feature type="domain" description="Ketosynthase family 3 (KS3)" evidence="3">
    <location>
        <begin position="33"/>
        <end position="293"/>
    </location>
</feature>
<dbReference type="AlphaFoldDB" id="A0A6F8YAX3"/>
<evidence type="ECO:0000313" key="4">
    <source>
        <dbReference type="EMBL" id="BCB83200.1"/>
    </source>
</evidence>
<dbReference type="PANTHER" id="PTHR43775">
    <property type="entry name" value="FATTY ACID SYNTHASE"/>
    <property type="match status" value="1"/>
</dbReference>
<evidence type="ECO:0000259" key="3">
    <source>
        <dbReference type="PROSITE" id="PS52004"/>
    </source>
</evidence>